<keyword evidence="1" id="KW-0472">Membrane</keyword>
<keyword evidence="1" id="KW-0812">Transmembrane</keyword>
<accession>A0A6C0IUI7</accession>
<proteinExistence type="predicted"/>
<protein>
    <submittedName>
        <fullName evidence="2">Uncharacterized protein</fullName>
    </submittedName>
</protein>
<organism evidence="2">
    <name type="scientific">viral metagenome</name>
    <dbReference type="NCBI Taxonomy" id="1070528"/>
    <lineage>
        <taxon>unclassified sequences</taxon>
        <taxon>metagenomes</taxon>
        <taxon>organismal metagenomes</taxon>
    </lineage>
</organism>
<keyword evidence="1" id="KW-1133">Transmembrane helix</keyword>
<reference evidence="2" key="1">
    <citation type="journal article" date="2020" name="Nature">
        <title>Giant virus diversity and host interactions through global metagenomics.</title>
        <authorList>
            <person name="Schulz F."/>
            <person name="Roux S."/>
            <person name="Paez-Espino D."/>
            <person name="Jungbluth S."/>
            <person name="Walsh D.A."/>
            <person name="Denef V.J."/>
            <person name="McMahon K.D."/>
            <person name="Konstantinidis K.T."/>
            <person name="Eloe-Fadrosh E.A."/>
            <person name="Kyrpides N.C."/>
            <person name="Woyke T."/>
        </authorList>
    </citation>
    <scope>NUCLEOTIDE SEQUENCE</scope>
    <source>
        <strain evidence="2">GVMAG-M-3300024302-11</strain>
    </source>
</reference>
<sequence length="229" mass="25204">MNIKLESRDYIGIIIVCTIIYLLYENLCNKNSIEKMANTDDTKIREEINIIYKADIQAIRNLADVSKKLQEKGLRVPGDLTIEGKFNYLPTGSIIAFKGTTAPKGWVVCDGRNGTPNLKGRFIYGYNATNRIGSVGGAATVRLTAAQMPSHTHYISSAGSHHHNFGTRNDDFNFRGCPGGPSFGQGDCGFKSWNTNSTGAHRHNMNATGGNQAHNNMPPYCVLLYIMKL</sequence>
<dbReference type="AlphaFoldDB" id="A0A6C0IUI7"/>
<feature type="transmembrane region" description="Helical" evidence="1">
    <location>
        <begin position="7"/>
        <end position="24"/>
    </location>
</feature>
<dbReference type="CDD" id="cd22641">
    <property type="entry name" value="C24-like"/>
    <property type="match status" value="1"/>
</dbReference>
<name>A0A6C0IUI7_9ZZZZ</name>
<evidence type="ECO:0000313" key="2">
    <source>
        <dbReference type="EMBL" id="QHT96210.1"/>
    </source>
</evidence>
<dbReference type="SUPFAM" id="SSF88874">
    <property type="entry name" value="Receptor-binding domain of short tail fibre protein gp12"/>
    <property type="match status" value="1"/>
</dbReference>
<dbReference type="InterPro" id="IPR037053">
    <property type="entry name" value="Phage_tail_collar_dom_sf"/>
</dbReference>
<dbReference type="EMBL" id="MN740254">
    <property type="protein sequence ID" value="QHT96210.1"/>
    <property type="molecule type" value="Genomic_DNA"/>
</dbReference>
<evidence type="ECO:0000256" key="1">
    <source>
        <dbReference type="SAM" id="Phobius"/>
    </source>
</evidence>
<dbReference type="Gene3D" id="3.90.1340.10">
    <property type="entry name" value="Phage tail collar domain"/>
    <property type="match status" value="1"/>
</dbReference>